<gene>
    <name evidence="1" type="ORF">GCM10009838_76880</name>
</gene>
<sequence length="100" mass="10839">MVRSHELQAAQAAVERDGGTHAHIIHDLRVLGARHGDLALLWGTAAGQSHGIRVARDRRRARGGLPRPVFTPDSPALHRRAAGFNTLNAGEALTRPSTEW</sequence>
<protein>
    <submittedName>
        <fullName evidence="1">Uncharacterized protein</fullName>
    </submittedName>
</protein>
<dbReference type="Proteomes" id="UP001499854">
    <property type="component" value="Unassembled WGS sequence"/>
</dbReference>
<evidence type="ECO:0000313" key="2">
    <source>
        <dbReference type="Proteomes" id="UP001499854"/>
    </source>
</evidence>
<accession>A0ABP5ELA0</accession>
<comment type="caution">
    <text evidence="1">The sequence shown here is derived from an EMBL/GenBank/DDBJ whole genome shotgun (WGS) entry which is preliminary data.</text>
</comment>
<evidence type="ECO:0000313" key="1">
    <source>
        <dbReference type="EMBL" id="GAA2000034.1"/>
    </source>
</evidence>
<proteinExistence type="predicted"/>
<organism evidence="1 2">
    <name type="scientific">Catenulispora subtropica</name>
    <dbReference type="NCBI Taxonomy" id="450798"/>
    <lineage>
        <taxon>Bacteria</taxon>
        <taxon>Bacillati</taxon>
        <taxon>Actinomycetota</taxon>
        <taxon>Actinomycetes</taxon>
        <taxon>Catenulisporales</taxon>
        <taxon>Catenulisporaceae</taxon>
        <taxon>Catenulispora</taxon>
    </lineage>
</organism>
<keyword evidence="2" id="KW-1185">Reference proteome</keyword>
<reference evidence="2" key="1">
    <citation type="journal article" date="2019" name="Int. J. Syst. Evol. Microbiol.">
        <title>The Global Catalogue of Microorganisms (GCM) 10K type strain sequencing project: providing services to taxonomists for standard genome sequencing and annotation.</title>
        <authorList>
            <consortium name="The Broad Institute Genomics Platform"/>
            <consortium name="The Broad Institute Genome Sequencing Center for Infectious Disease"/>
            <person name="Wu L."/>
            <person name="Ma J."/>
        </authorList>
    </citation>
    <scope>NUCLEOTIDE SEQUENCE [LARGE SCALE GENOMIC DNA]</scope>
    <source>
        <strain evidence="2">JCM 16013</strain>
    </source>
</reference>
<name>A0ABP5ELA0_9ACTN</name>
<dbReference type="EMBL" id="BAAAQM010000067">
    <property type="protein sequence ID" value="GAA2000034.1"/>
    <property type="molecule type" value="Genomic_DNA"/>
</dbReference>